<feature type="domain" description="NadR/Ttd14 AAA" evidence="1">
    <location>
        <begin position="5"/>
        <end position="165"/>
    </location>
</feature>
<reference evidence="2 3" key="1">
    <citation type="submission" date="2014-12" db="EMBL/GenBank/DDBJ databases">
        <authorList>
            <person name="Kuzmanovic N."/>
            <person name="Pulawska J."/>
            <person name="Obradovic A."/>
        </authorList>
    </citation>
    <scope>NUCLEOTIDE SEQUENCE [LARGE SCALE GENOMIC DNA]</scope>
    <source>
        <strain evidence="2 3">KFB 330</strain>
    </source>
</reference>
<evidence type="ECO:0000313" key="2">
    <source>
        <dbReference type="EMBL" id="KJF73595.1"/>
    </source>
</evidence>
<evidence type="ECO:0000313" key="3">
    <source>
        <dbReference type="Proteomes" id="UP000032564"/>
    </source>
</evidence>
<name>A0ABR5D951_9HYPH</name>
<evidence type="ECO:0000259" key="1">
    <source>
        <dbReference type="Pfam" id="PF13521"/>
    </source>
</evidence>
<organism evidence="2 3">
    <name type="scientific">Agrobacterium arsenijevicii</name>
    <dbReference type="NCBI Taxonomy" id="1585697"/>
    <lineage>
        <taxon>Bacteria</taxon>
        <taxon>Pseudomonadati</taxon>
        <taxon>Pseudomonadota</taxon>
        <taxon>Alphaproteobacteria</taxon>
        <taxon>Hyphomicrobiales</taxon>
        <taxon>Rhizobiaceae</taxon>
        <taxon>Rhizobium/Agrobacterium group</taxon>
        <taxon>Agrobacterium</taxon>
    </lineage>
</organism>
<dbReference type="Gene3D" id="3.40.50.300">
    <property type="entry name" value="P-loop containing nucleotide triphosphate hydrolases"/>
    <property type="match status" value="1"/>
</dbReference>
<dbReference type="InterPro" id="IPR038727">
    <property type="entry name" value="NadR/Ttd14_AAA_dom"/>
</dbReference>
<sequence length="178" mass="19923">MDRFIILSGCSGGGKSTLLAELARRGFATVEEPGRRIVIKELSKGGTALPWIDIEAFARRAITMALEDRQKAPAEGLVFFDRGLIDAASALRHVSGDGFIDTLRQTHRYNRLVFLTPPWPEIYRGDDERKHGLDAAVEEYERLLRDYARLDYETIVLPKAPVPDRADMVLERVAAKVG</sequence>
<dbReference type="InterPro" id="IPR027417">
    <property type="entry name" value="P-loop_NTPase"/>
</dbReference>
<protein>
    <submittedName>
        <fullName evidence="2">ATPase</fullName>
    </submittedName>
</protein>
<accession>A0ABR5D951</accession>
<dbReference type="Proteomes" id="UP000032564">
    <property type="component" value="Unassembled WGS sequence"/>
</dbReference>
<gene>
    <name evidence="2" type="ORF">RP75_09685</name>
</gene>
<comment type="caution">
    <text evidence="2">The sequence shown here is derived from an EMBL/GenBank/DDBJ whole genome shotgun (WGS) entry which is preliminary data.</text>
</comment>
<keyword evidence="3" id="KW-1185">Reference proteome</keyword>
<proteinExistence type="predicted"/>
<dbReference type="EMBL" id="JWIT01000005">
    <property type="protein sequence ID" value="KJF73595.1"/>
    <property type="molecule type" value="Genomic_DNA"/>
</dbReference>
<dbReference type="Pfam" id="PF13521">
    <property type="entry name" value="AAA_28"/>
    <property type="match status" value="1"/>
</dbReference>
<dbReference type="SUPFAM" id="SSF52540">
    <property type="entry name" value="P-loop containing nucleoside triphosphate hydrolases"/>
    <property type="match status" value="1"/>
</dbReference>
<dbReference type="RefSeq" id="WP_045017682.1">
    <property type="nucleotide sequence ID" value="NZ_CP166104.1"/>
</dbReference>